<dbReference type="PANTHER" id="PTHR22811">
    <property type="entry name" value="TRANSMEMBRANE EMP24 DOMAIN-CONTAINING PROTEIN"/>
    <property type="match status" value="1"/>
</dbReference>
<evidence type="ECO:0000256" key="4">
    <source>
        <dbReference type="ARBA" id="ARBA00022729"/>
    </source>
</evidence>
<keyword evidence="3 7" id="KW-0812">Transmembrane</keyword>
<evidence type="ECO:0000313" key="11">
    <source>
        <dbReference type="EMBL" id="ALL41065.1"/>
    </source>
</evidence>
<dbReference type="AlphaFoldDB" id="A0A0S1MJK2"/>
<keyword evidence="6 8" id="KW-0472">Membrane</keyword>
<sequence length="222" mass="25157">MNRRSGWSSCIFVLSSFLLLSISIDAISFDLHASHSPKSKCIWHYAMTDTLVVISTNIEKGENQRIDLEVVDGSTHRNVYQSKKDINGETRIAITTHSDADLGVCFTNHLDSNVHLAHPPQKRSVDLDIDIGADAVDYNAIAKAESLSGLEVEMRKLEGIVHEIVQELNYLKLREAKMRDTNESTNSRVKNFTILTVTVLISSGVWQIWYLRKFFRSKHLIE</sequence>
<feature type="transmembrane region" description="Helical" evidence="8">
    <location>
        <begin position="192"/>
        <end position="211"/>
    </location>
</feature>
<keyword evidence="5 8" id="KW-1133">Transmembrane helix</keyword>
<proteinExistence type="evidence at transcript level"/>
<organism evidence="11">
    <name type="scientific">Phakopsora pachyrhizi</name>
    <name type="common">Asian soybean rust disease fungus</name>
    <dbReference type="NCBI Taxonomy" id="170000"/>
    <lineage>
        <taxon>Eukaryota</taxon>
        <taxon>Fungi</taxon>
        <taxon>Dikarya</taxon>
        <taxon>Basidiomycota</taxon>
        <taxon>Pucciniomycotina</taxon>
        <taxon>Pucciniomycetes</taxon>
        <taxon>Pucciniales</taxon>
        <taxon>Phakopsoraceae</taxon>
        <taxon>Phakopsora</taxon>
    </lineage>
</organism>
<evidence type="ECO:0000256" key="2">
    <source>
        <dbReference type="ARBA" id="ARBA00007104"/>
    </source>
</evidence>
<evidence type="ECO:0000256" key="8">
    <source>
        <dbReference type="SAM" id="Phobius"/>
    </source>
</evidence>
<feature type="chain" id="PRO_5006588987" evidence="9">
    <location>
        <begin position="27"/>
        <end position="222"/>
    </location>
</feature>
<dbReference type="EMBL" id="KT246975">
    <property type="protein sequence ID" value="ALL41065.1"/>
    <property type="molecule type" value="mRNA"/>
</dbReference>
<evidence type="ECO:0000256" key="9">
    <source>
        <dbReference type="SAM" id="SignalP"/>
    </source>
</evidence>
<comment type="subcellular location">
    <subcellularLocation>
        <location evidence="1 7">Membrane</location>
        <topology evidence="1 7">Single-pass type I membrane protein</topology>
    </subcellularLocation>
</comment>
<evidence type="ECO:0000259" key="10">
    <source>
        <dbReference type="PROSITE" id="PS50866"/>
    </source>
</evidence>
<keyword evidence="4 9" id="KW-0732">Signal</keyword>
<dbReference type="OrthoDB" id="759142at2759"/>
<evidence type="ECO:0000256" key="7">
    <source>
        <dbReference type="RuleBase" id="RU003827"/>
    </source>
</evidence>
<dbReference type="SMART" id="SM01190">
    <property type="entry name" value="EMP24_GP25L"/>
    <property type="match status" value="1"/>
</dbReference>
<dbReference type="PROSITE" id="PS50866">
    <property type="entry name" value="GOLD"/>
    <property type="match status" value="1"/>
</dbReference>
<evidence type="ECO:0000256" key="6">
    <source>
        <dbReference type="ARBA" id="ARBA00023136"/>
    </source>
</evidence>
<feature type="signal peptide" evidence="9">
    <location>
        <begin position="1"/>
        <end position="26"/>
    </location>
</feature>
<evidence type="ECO:0000256" key="5">
    <source>
        <dbReference type="ARBA" id="ARBA00022989"/>
    </source>
</evidence>
<protein>
    <submittedName>
        <fullName evidence="11">Endoplasmic reticulum vesicle protein 25</fullName>
    </submittedName>
</protein>
<dbReference type="GO" id="GO:0016020">
    <property type="term" value="C:membrane"/>
    <property type="evidence" value="ECO:0007669"/>
    <property type="project" value="UniProtKB-SubCell"/>
</dbReference>
<reference evidence="11" key="1">
    <citation type="submission" date="2015-07" db="EMBL/GenBank/DDBJ databases">
        <title>Elucidating the P. pachyrhizi secretome and potential effectors.</title>
        <authorList>
            <person name="de Carvalho M.C.C.G."/>
            <person name="Nascimento L.C."/>
            <person name="Darben L.M."/>
            <person name="Polizel-Podanosqui A.M."/>
            <person name="Lopes-Caitar V.S."/>
            <person name="Rocha C.S."/>
            <person name="Qi M."/>
            <person name="Carazolle M."/>
            <person name="Kuwahara M.K."/>
            <person name="Pereira G.A.G."/>
            <person name="Abdelnoor R.V."/>
            <person name="Whitham S.A."/>
            <person name="Marcelino-Guimaraes F.C."/>
        </authorList>
    </citation>
    <scope>NUCLEOTIDE SEQUENCE</scope>
</reference>
<name>A0A0S1MJK2_PHAPC</name>
<dbReference type="InterPro" id="IPR015720">
    <property type="entry name" value="Emp24-like"/>
</dbReference>
<comment type="similarity">
    <text evidence="2 7">Belongs to the EMP24/GP25L family.</text>
</comment>
<dbReference type="Pfam" id="PF01105">
    <property type="entry name" value="EMP24_GP25L"/>
    <property type="match status" value="1"/>
</dbReference>
<dbReference type="InterPro" id="IPR009038">
    <property type="entry name" value="GOLD_dom"/>
</dbReference>
<feature type="domain" description="GOLD" evidence="10">
    <location>
        <begin position="39"/>
        <end position="131"/>
    </location>
</feature>
<evidence type="ECO:0000256" key="3">
    <source>
        <dbReference type="ARBA" id="ARBA00022692"/>
    </source>
</evidence>
<accession>A0A0S1MJK2</accession>
<evidence type="ECO:0000256" key="1">
    <source>
        <dbReference type="ARBA" id="ARBA00004479"/>
    </source>
</evidence>